<dbReference type="AlphaFoldDB" id="A0AAF0ZRR3"/>
<proteinExistence type="predicted"/>
<dbReference type="EMBL" id="CP133620">
    <property type="protein sequence ID" value="WMV46639.1"/>
    <property type="molecule type" value="Genomic_DNA"/>
</dbReference>
<reference evidence="1" key="1">
    <citation type="submission" date="2023-08" db="EMBL/GenBank/DDBJ databases">
        <title>A de novo genome assembly of Solanum verrucosum Schlechtendal, a Mexican diploid species geographically isolated from the other diploid A-genome species in potato relatives.</title>
        <authorList>
            <person name="Hosaka K."/>
        </authorList>
    </citation>
    <scope>NUCLEOTIDE SEQUENCE</scope>
    <source>
        <tissue evidence="1">Young leaves</tissue>
    </source>
</reference>
<protein>
    <submittedName>
        <fullName evidence="1">Uncharacterized protein</fullName>
    </submittedName>
</protein>
<dbReference type="Proteomes" id="UP001234989">
    <property type="component" value="Chromosome 9"/>
</dbReference>
<evidence type="ECO:0000313" key="2">
    <source>
        <dbReference type="Proteomes" id="UP001234989"/>
    </source>
</evidence>
<name>A0AAF0ZRR3_SOLVR</name>
<organism evidence="1 2">
    <name type="scientific">Solanum verrucosum</name>
    <dbReference type="NCBI Taxonomy" id="315347"/>
    <lineage>
        <taxon>Eukaryota</taxon>
        <taxon>Viridiplantae</taxon>
        <taxon>Streptophyta</taxon>
        <taxon>Embryophyta</taxon>
        <taxon>Tracheophyta</taxon>
        <taxon>Spermatophyta</taxon>
        <taxon>Magnoliopsida</taxon>
        <taxon>eudicotyledons</taxon>
        <taxon>Gunneridae</taxon>
        <taxon>Pentapetalae</taxon>
        <taxon>asterids</taxon>
        <taxon>lamiids</taxon>
        <taxon>Solanales</taxon>
        <taxon>Solanaceae</taxon>
        <taxon>Solanoideae</taxon>
        <taxon>Solaneae</taxon>
        <taxon>Solanum</taxon>
    </lineage>
</organism>
<gene>
    <name evidence="1" type="ORF">MTR67_040024</name>
</gene>
<evidence type="ECO:0000313" key="1">
    <source>
        <dbReference type="EMBL" id="WMV46639.1"/>
    </source>
</evidence>
<sequence>MVWIYHLLLCFCSRIRWYSDTER</sequence>
<accession>A0AAF0ZRR3</accession>
<keyword evidence="2" id="KW-1185">Reference proteome</keyword>